<feature type="signal peptide" evidence="1">
    <location>
        <begin position="1"/>
        <end position="27"/>
    </location>
</feature>
<feature type="chain" id="PRO_5032901444" evidence="1">
    <location>
        <begin position="28"/>
        <end position="335"/>
    </location>
</feature>
<dbReference type="AlphaFoldDB" id="A0A849SZ79"/>
<evidence type="ECO:0000313" key="3">
    <source>
        <dbReference type="Proteomes" id="UP000580839"/>
    </source>
</evidence>
<protein>
    <submittedName>
        <fullName evidence="2">Uncharacterized protein</fullName>
    </submittedName>
</protein>
<reference evidence="2 3" key="1">
    <citation type="submission" date="2020-04" db="EMBL/GenBank/DDBJ databases">
        <title>Metagenomic profiling of ammonia- and methane-oxidizing microorganisms in a Dutch drinking water treatment plant.</title>
        <authorList>
            <person name="Poghosyan L."/>
            <person name="Leucker S."/>
        </authorList>
    </citation>
    <scope>NUCLEOTIDE SEQUENCE [LARGE SCALE GENOMIC DNA]</scope>
    <source>
        <strain evidence="2">S-RSF-IL-03</strain>
    </source>
</reference>
<comment type="caution">
    <text evidence="2">The sequence shown here is derived from an EMBL/GenBank/DDBJ whole genome shotgun (WGS) entry which is preliminary data.</text>
</comment>
<dbReference type="PROSITE" id="PS51257">
    <property type="entry name" value="PROKAR_LIPOPROTEIN"/>
    <property type="match status" value="1"/>
</dbReference>
<evidence type="ECO:0000313" key="2">
    <source>
        <dbReference type="EMBL" id="NOT34389.1"/>
    </source>
</evidence>
<evidence type="ECO:0000256" key="1">
    <source>
        <dbReference type="SAM" id="SignalP"/>
    </source>
</evidence>
<gene>
    <name evidence="2" type="ORF">HOP12_09490</name>
</gene>
<proteinExistence type="predicted"/>
<dbReference type="EMBL" id="JABFRW010000118">
    <property type="protein sequence ID" value="NOT34389.1"/>
    <property type="molecule type" value="Genomic_DNA"/>
</dbReference>
<keyword evidence="1" id="KW-0732">Signal</keyword>
<sequence length="335" mass="36329">MTARFTRSNRLRGAVMPASLVLALAFASCGASDRGPARATPSDAAPVIDEAFWKHWGDGRGELAGYDLTVRRYGELRRGTAVTIFVTETFSDSLRVKADPGRHSKADEFPVMKLNRVEDFPTGIYDYNLMTSVFVSLAPHAGRGAGTVTKVAFSAQEWCGQAFAQLLFDADRARYTSHSYFDGEADEQRSIAVPRDAISGDALMLWARGFAAPRLAPGARVTVPLVGSLATARLTHQPLAVGRVTLTRAAARERITVPAGTFETERFSATIAGGQAYTFDVETVAPRRIVRWTTHDGGHAELLGSERLAYWKSNGLGGERGLAGLGLRSRPWRTP</sequence>
<name>A0A849SZ79_UNCEI</name>
<organism evidence="2 3">
    <name type="scientific">Eiseniibacteriota bacterium</name>
    <dbReference type="NCBI Taxonomy" id="2212470"/>
    <lineage>
        <taxon>Bacteria</taxon>
        <taxon>Candidatus Eiseniibacteriota</taxon>
    </lineage>
</organism>
<accession>A0A849SZ79</accession>
<dbReference type="Proteomes" id="UP000580839">
    <property type="component" value="Unassembled WGS sequence"/>
</dbReference>